<evidence type="ECO:0000313" key="3">
    <source>
        <dbReference type="EMBL" id="POY72727.1"/>
    </source>
</evidence>
<dbReference type="InterPro" id="IPR036047">
    <property type="entry name" value="F-box-like_dom_sf"/>
</dbReference>
<evidence type="ECO:0000313" key="4">
    <source>
        <dbReference type="Proteomes" id="UP000237144"/>
    </source>
</evidence>
<dbReference type="EMBL" id="PJQD01000047">
    <property type="protein sequence ID" value="POY72727.1"/>
    <property type="molecule type" value="Genomic_DNA"/>
</dbReference>
<feature type="region of interest" description="Disordered" evidence="1">
    <location>
        <begin position="1"/>
        <end position="23"/>
    </location>
</feature>
<dbReference type="SUPFAM" id="SSF52047">
    <property type="entry name" value="RNI-like"/>
    <property type="match status" value="1"/>
</dbReference>
<dbReference type="InterPro" id="IPR001810">
    <property type="entry name" value="F-box_dom"/>
</dbReference>
<organism evidence="3 4">
    <name type="scientific">Rhodotorula taiwanensis</name>
    <dbReference type="NCBI Taxonomy" id="741276"/>
    <lineage>
        <taxon>Eukaryota</taxon>
        <taxon>Fungi</taxon>
        <taxon>Dikarya</taxon>
        <taxon>Basidiomycota</taxon>
        <taxon>Pucciniomycotina</taxon>
        <taxon>Microbotryomycetes</taxon>
        <taxon>Sporidiobolales</taxon>
        <taxon>Sporidiobolaceae</taxon>
        <taxon>Rhodotorula</taxon>
    </lineage>
</organism>
<reference evidence="3 4" key="1">
    <citation type="journal article" date="2018" name="Front. Microbiol.">
        <title>Prospects for Fungal Bioremediation of Acidic Radioactive Waste Sites: Characterization and Genome Sequence of Rhodotorula taiwanensis MD1149.</title>
        <authorList>
            <person name="Tkavc R."/>
            <person name="Matrosova V.Y."/>
            <person name="Grichenko O.E."/>
            <person name="Gostincar C."/>
            <person name="Volpe R.P."/>
            <person name="Klimenkova P."/>
            <person name="Gaidamakova E.K."/>
            <person name="Zhou C.E."/>
            <person name="Stewart B.J."/>
            <person name="Lyman M.G."/>
            <person name="Malfatti S.A."/>
            <person name="Rubinfeld B."/>
            <person name="Courtot M."/>
            <person name="Singh J."/>
            <person name="Dalgard C.L."/>
            <person name="Hamilton T."/>
            <person name="Frey K.G."/>
            <person name="Gunde-Cimerman N."/>
            <person name="Dugan L."/>
            <person name="Daly M.J."/>
        </authorList>
    </citation>
    <scope>NUCLEOTIDE SEQUENCE [LARGE SCALE GENOMIC DNA]</scope>
    <source>
        <strain evidence="3 4">MD1149</strain>
    </source>
</reference>
<keyword evidence="4" id="KW-1185">Reference proteome</keyword>
<evidence type="ECO:0000256" key="1">
    <source>
        <dbReference type="SAM" id="MobiDB-lite"/>
    </source>
</evidence>
<comment type="caution">
    <text evidence="3">The sequence shown here is derived from an EMBL/GenBank/DDBJ whole genome shotgun (WGS) entry which is preliminary data.</text>
</comment>
<proteinExistence type="predicted"/>
<dbReference type="Proteomes" id="UP000237144">
    <property type="component" value="Unassembled WGS sequence"/>
</dbReference>
<dbReference type="InterPro" id="IPR032675">
    <property type="entry name" value="LRR_dom_sf"/>
</dbReference>
<sequence length="573" mass="63993">MNHAASTRPHRPASASSPDKPSPLLRLPDELLHAILDDLNPGDVKMCLDACRRLRAVAARRVFTAIRITDEADLLALATHFKHGCYVQSLTIDLEMSIDATESPRRRCPEYGGWIYEPDDWIPHTCSDGDSADEKGSQISEIDFEDNAQPVASEEIDLGGVAWTEQIFEVKADSSRSSLDSDEEGCDSFAATAQAVLRQMPNLAYLCLSHLDWSEYAAFLSEQTAPYLQGLVELELDTPQWFCSTLTSLDAVEWWPVIGGLPNLVALTFDDCFEICCARDSDVTTIELPNIKELVIKLNSNNVLEPYRSAFSLRVPNLEQLALRDASGLAPSGYHAILREVPATLKDLDLYSRPGLDSASADLDWTRFVNLRTLILGRSTFQPEGLLQRLLQLQQLTLLVFDIGAPIRDDVLAELLRQHRGLPHLERVQLDHVCCESGSLDEEHLSSEPRPYERFDTDTERHMWPGWLAPDWPEGCSEAGVADAIALAEHAGVELDGTALDTIGFQEVYDDEARLCMQKHAQWAGDLREAITEYGFDAALDFLKDEDQQWYRTLLKAINPGGSRHHTPTYYGN</sequence>
<name>A0A2S5B7I5_9BASI</name>
<evidence type="ECO:0000259" key="2">
    <source>
        <dbReference type="PROSITE" id="PS50181"/>
    </source>
</evidence>
<protein>
    <recommendedName>
        <fullName evidence="2">F-box domain-containing protein</fullName>
    </recommendedName>
</protein>
<dbReference type="SUPFAM" id="SSF81383">
    <property type="entry name" value="F-box domain"/>
    <property type="match status" value="1"/>
</dbReference>
<accession>A0A2S5B7I5</accession>
<dbReference type="AlphaFoldDB" id="A0A2S5B7I5"/>
<feature type="domain" description="F-box" evidence="2">
    <location>
        <begin position="21"/>
        <end position="66"/>
    </location>
</feature>
<dbReference type="Gene3D" id="3.80.10.10">
    <property type="entry name" value="Ribonuclease Inhibitor"/>
    <property type="match status" value="1"/>
</dbReference>
<dbReference type="OrthoDB" id="2524204at2759"/>
<gene>
    <name evidence="3" type="ORF">BMF94_4134</name>
</gene>
<dbReference type="PROSITE" id="PS50181">
    <property type="entry name" value="FBOX"/>
    <property type="match status" value="1"/>
</dbReference>
<feature type="compositionally biased region" description="Low complexity" evidence="1">
    <location>
        <begin position="12"/>
        <end position="23"/>
    </location>
</feature>